<dbReference type="Proteomes" id="UP001439875">
    <property type="component" value="Unassembled WGS sequence"/>
</dbReference>
<gene>
    <name evidence="1" type="ORF">WMO40_05735</name>
</gene>
<organism evidence="1 2">
    <name type="scientific">Robertmurraya yapensis</name>
    <name type="common">ex Hitch et al 2024</name>
    <dbReference type="NCBI Taxonomy" id="3133160"/>
    <lineage>
        <taxon>Bacteria</taxon>
        <taxon>Bacillati</taxon>
        <taxon>Bacillota</taxon>
        <taxon>Bacilli</taxon>
        <taxon>Bacillales</taxon>
        <taxon>Bacillaceae</taxon>
        <taxon>Robertmurraya</taxon>
    </lineage>
</organism>
<reference evidence="1" key="1">
    <citation type="submission" date="2024-03" db="EMBL/GenBank/DDBJ databases">
        <title>Human intestinal bacterial collection.</title>
        <authorList>
            <person name="Pauvert C."/>
            <person name="Hitch T.C.A."/>
            <person name="Clavel T."/>
        </authorList>
    </citation>
    <scope>NUCLEOTIDE SEQUENCE</scope>
    <source>
        <strain evidence="1">CLA-AA-H227</strain>
    </source>
</reference>
<name>A0ACC6SAQ5_9BACI</name>
<evidence type="ECO:0000313" key="2">
    <source>
        <dbReference type="Proteomes" id="UP001439875"/>
    </source>
</evidence>
<keyword evidence="2" id="KW-1185">Reference proteome</keyword>
<dbReference type="EMBL" id="JBBMEW010000003">
    <property type="protein sequence ID" value="MEQ2526194.1"/>
    <property type="molecule type" value="Genomic_DNA"/>
</dbReference>
<evidence type="ECO:0000313" key="1">
    <source>
        <dbReference type="EMBL" id="MEQ2526194.1"/>
    </source>
</evidence>
<proteinExistence type="predicted"/>
<accession>A0ACC6SAQ5</accession>
<comment type="caution">
    <text evidence="1">The sequence shown here is derived from an EMBL/GenBank/DDBJ whole genome shotgun (WGS) entry which is preliminary data.</text>
</comment>
<protein>
    <submittedName>
        <fullName evidence="1">Penicillin-binding protein 2</fullName>
    </submittedName>
</protein>
<sequence>MVNKSEKKKKRIIPVRLNLLFFIVFFLFSVLILRLGVVQIVYGDDYKREIERTEDITVNNPVPRGKMYDRNGKVIVDNTPKNAITYTNFGASQDEMLDVAKKLAKLIELKPDKVQERDKKDYWILLNPERATKKVSEKEKEKLKEELEAKEYDKKIYNLQLERITEEELSELTADDLEILAIYRAFNSGYALTPQIVKNEDVTQKEFALVSENLQYLPGVDTTTDWERSYAFGSTLKTVLGKVTDSDEGIPKEQLDYFMARGYNRNDRVGKSYIEKQYEEVLHGQKAKVKNVTDKSGKVVETEVISEGERGKDLVLTIDMDLQLEVEKVVEEELRNAKSSGRTSLLDRAFVVMMDPNSGDVLTMAGKQLVKDSETGKTEMQDFALGNISTSYNVGSTVKGATILTGYQTGVIKPGTVFYDEPLHIAGSKEISSWKNFGNTSDIRALRVSSNVYMFKTAIAIGEGNYRPNKALPINKKAFDTIRQSFAQFGLGSSTGIDLPNESTGYVGPEKTPAQLLFLSIGQYDTYTPMQLAQYVSTIANGGYRIQPRMVKEIHAPLEETNELGPVIKEIQPKVLNRINLEDGWMENIHEGFRQVVANPEGTAYSKFLGADYAAAGKSGTAQGFYDGPLRKNFKNPVEVMNLSFIGYAPHDNPEVAIAVVVPWAYEGHSGHSANYNIARRALDAYFDLKKTREESKLASPSTTDNGAAEGVETGQEEQQEEQTEE</sequence>